<dbReference type="Proteomes" id="UP001277972">
    <property type="component" value="Unassembled WGS sequence"/>
</dbReference>
<name>A0ACC6M2K5_9BACI</name>
<reference evidence="1" key="1">
    <citation type="submission" date="2023-11" db="EMBL/GenBank/DDBJ databases">
        <title>Gracilibacillus pellucida a moderately halophilic bacterium isolated from saline soil in Xinjiang province.</title>
        <authorList>
            <person name="Zhang Z."/>
            <person name="Tan F."/>
            <person name="Wang Y."/>
            <person name="Xia M."/>
        </authorList>
    </citation>
    <scope>NUCLEOTIDE SEQUENCE</scope>
    <source>
        <strain evidence="1">S3-1-1</strain>
    </source>
</reference>
<protein>
    <submittedName>
        <fullName evidence="1">Uncharacterized protein</fullName>
    </submittedName>
</protein>
<sequence length="62" mass="6730">MKLYITLIIIIGIIALVSTILLGGKSDADYSKATRKNVTTLTFIYVVVILGALIALTIFIFV</sequence>
<evidence type="ECO:0000313" key="1">
    <source>
        <dbReference type="EMBL" id="MDX8044967.1"/>
    </source>
</evidence>
<organism evidence="1 2">
    <name type="scientific">Gracilibacillus pellucidus</name>
    <dbReference type="NCBI Taxonomy" id="3095368"/>
    <lineage>
        <taxon>Bacteria</taxon>
        <taxon>Bacillati</taxon>
        <taxon>Bacillota</taxon>
        <taxon>Bacilli</taxon>
        <taxon>Bacillales</taxon>
        <taxon>Bacillaceae</taxon>
        <taxon>Gracilibacillus</taxon>
    </lineage>
</organism>
<dbReference type="EMBL" id="JAWZSR010000001">
    <property type="protein sequence ID" value="MDX8044967.1"/>
    <property type="molecule type" value="Genomic_DNA"/>
</dbReference>
<proteinExistence type="predicted"/>
<comment type="caution">
    <text evidence="1">The sequence shown here is derived from an EMBL/GenBank/DDBJ whole genome shotgun (WGS) entry which is preliminary data.</text>
</comment>
<keyword evidence="2" id="KW-1185">Reference proteome</keyword>
<accession>A0ACC6M2K5</accession>
<gene>
    <name evidence="1" type="ORF">SH601_03115</name>
</gene>
<evidence type="ECO:0000313" key="2">
    <source>
        <dbReference type="Proteomes" id="UP001277972"/>
    </source>
</evidence>